<keyword evidence="2" id="KW-1185">Reference proteome</keyword>
<comment type="caution">
    <text evidence="1">The sequence shown here is derived from an EMBL/GenBank/DDBJ whole genome shotgun (WGS) entry which is preliminary data.</text>
</comment>
<gene>
    <name evidence="1" type="ORF">DR999_PMT03691</name>
</gene>
<name>A0A4D9EWY3_9SAUR</name>
<protein>
    <submittedName>
        <fullName evidence="1">CD109 antigen</fullName>
    </submittedName>
</protein>
<organism evidence="1 2">
    <name type="scientific">Platysternon megacephalum</name>
    <name type="common">big-headed turtle</name>
    <dbReference type="NCBI Taxonomy" id="55544"/>
    <lineage>
        <taxon>Eukaryota</taxon>
        <taxon>Metazoa</taxon>
        <taxon>Chordata</taxon>
        <taxon>Craniata</taxon>
        <taxon>Vertebrata</taxon>
        <taxon>Euteleostomi</taxon>
        <taxon>Archelosauria</taxon>
        <taxon>Testudinata</taxon>
        <taxon>Testudines</taxon>
        <taxon>Cryptodira</taxon>
        <taxon>Durocryptodira</taxon>
        <taxon>Testudinoidea</taxon>
        <taxon>Platysternidae</taxon>
        <taxon>Platysternon</taxon>
    </lineage>
</organism>
<sequence>MGRDRPFLPLFWMSFLSKEAQTLIQVRQLTPRHVFPRTTARYLLRLPPAEHSGSSQETGNLLARKSELKAPSYFLAPAPHTASFTVFGISSLPLLLLPNELIWGGLGH</sequence>
<reference evidence="1 2" key="1">
    <citation type="submission" date="2019-04" db="EMBL/GenBank/DDBJ databases">
        <title>Draft genome of the big-headed turtle Platysternon megacephalum.</title>
        <authorList>
            <person name="Gong S."/>
        </authorList>
    </citation>
    <scope>NUCLEOTIDE SEQUENCE [LARGE SCALE GENOMIC DNA]</scope>
    <source>
        <strain evidence="1">DO16091913</strain>
        <tissue evidence="1">Muscle</tissue>
    </source>
</reference>
<proteinExistence type="predicted"/>
<accession>A0A4D9EWY3</accession>
<evidence type="ECO:0000313" key="1">
    <source>
        <dbReference type="EMBL" id="TFK12863.1"/>
    </source>
</evidence>
<evidence type="ECO:0000313" key="2">
    <source>
        <dbReference type="Proteomes" id="UP000297703"/>
    </source>
</evidence>
<dbReference type="Proteomes" id="UP000297703">
    <property type="component" value="Unassembled WGS sequence"/>
</dbReference>
<dbReference type="AlphaFoldDB" id="A0A4D9EWY3"/>
<dbReference type="EMBL" id="QXTE01000018">
    <property type="protein sequence ID" value="TFK12863.1"/>
    <property type="molecule type" value="Genomic_DNA"/>
</dbReference>
<reference evidence="1 2" key="2">
    <citation type="submission" date="2019-04" db="EMBL/GenBank/DDBJ databases">
        <title>The genome sequence of big-headed turtle.</title>
        <authorList>
            <person name="Gong S."/>
        </authorList>
    </citation>
    <scope>NUCLEOTIDE SEQUENCE [LARGE SCALE GENOMIC DNA]</scope>
    <source>
        <strain evidence="1">DO16091913</strain>
        <tissue evidence="1">Muscle</tissue>
    </source>
</reference>